<organism evidence="1 2">
    <name type="scientific">Nocardia rhizosphaerae</name>
    <dbReference type="NCBI Taxonomy" id="1691571"/>
    <lineage>
        <taxon>Bacteria</taxon>
        <taxon>Bacillati</taxon>
        <taxon>Actinomycetota</taxon>
        <taxon>Actinomycetes</taxon>
        <taxon>Mycobacteriales</taxon>
        <taxon>Nocardiaceae</taxon>
        <taxon>Nocardia</taxon>
    </lineage>
</organism>
<name>A0ABV8LEV6_9NOCA</name>
<comment type="caution">
    <text evidence="1">The sequence shown here is derived from an EMBL/GenBank/DDBJ whole genome shotgun (WGS) entry which is preliminary data.</text>
</comment>
<gene>
    <name evidence="1" type="ORF">ACFOW8_28405</name>
</gene>
<dbReference type="EMBL" id="JBHSBA010000016">
    <property type="protein sequence ID" value="MFC4128862.1"/>
    <property type="molecule type" value="Genomic_DNA"/>
</dbReference>
<sequence length="91" mass="10007">MSKFEYGPMDTYEIIWASGQVERIAAHQVIAPPSDLMAPLFSGATATRKRAGWMFHGEVDGHWKLLLFAPAEDIITIRNVTHTHDTAGGVA</sequence>
<keyword evidence="2" id="KW-1185">Reference proteome</keyword>
<dbReference type="Proteomes" id="UP001595767">
    <property type="component" value="Unassembled WGS sequence"/>
</dbReference>
<dbReference type="RefSeq" id="WP_378554731.1">
    <property type="nucleotide sequence ID" value="NZ_JBHSBA010000016.1"/>
</dbReference>
<protein>
    <submittedName>
        <fullName evidence="1">Uncharacterized protein</fullName>
    </submittedName>
</protein>
<evidence type="ECO:0000313" key="2">
    <source>
        <dbReference type="Proteomes" id="UP001595767"/>
    </source>
</evidence>
<evidence type="ECO:0000313" key="1">
    <source>
        <dbReference type="EMBL" id="MFC4128862.1"/>
    </source>
</evidence>
<reference evidence="2" key="1">
    <citation type="journal article" date="2019" name="Int. J. Syst. Evol. Microbiol.">
        <title>The Global Catalogue of Microorganisms (GCM) 10K type strain sequencing project: providing services to taxonomists for standard genome sequencing and annotation.</title>
        <authorList>
            <consortium name="The Broad Institute Genomics Platform"/>
            <consortium name="The Broad Institute Genome Sequencing Center for Infectious Disease"/>
            <person name="Wu L."/>
            <person name="Ma J."/>
        </authorList>
    </citation>
    <scope>NUCLEOTIDE SEQUENCE [LARGE SCALE GENOMIC DNA]</scope>
    <source>
        <strain evidence="2">CGMCC 4.7204</strain>
    </source>
</reference>
<proteinExistence type="predicted"/>
<accession>A0ABV8LEV6</accession>